<dbReference type="SUPFAM" id="SSF56317">
    <property type="entry name" value="Carbon-nitrogen hydrolase"/>
    <property type="match status" value="1"/>
</dbReference>
<feature type="transmembrane region" description="Helical" evidence="9">
    <location>
        <begin position="474"/>
        <end position="499"/>
    </location>
</feature>
<keyword evidence="4" id="KW-0808">Transferase</keyword>
<evidence type="ECO:0000256" key="2">
    <source>
        <dbReference type="ARBA" id="ARBA00010065"/>
    </source>
</evidence>
<evidence type="ECO:0000256" key="6">
    <source>
        <dbReference type="ARBA" id="ARBA00022989"/>
    </source>
</evidence>
<name>A0A4Z0PP40_9BACT</name>
<feature type="domain" description="CN hydrolase" evidence="10">
    <location>
        <begin position="239"/>
        <end position="461"/>
    </location>
</feature>
<comment type="caution">
    <text evidence="11">The sequence shown here is derived from an EMBL/GenBank/DDBJ whole genome shotgun (WGS) entry which is preliminary data.</text>
</comment>
<comment type="similarity">
    <text evidence="2">Belongs to the CN hydrolase family. Apolipoprotein N-acyltransferase subfamily.</text>
</comment>
<accession>A0A4Z0PP40</accession>
<keyword evidence="8" id="KW-0012">Acyltransferase</keyword>
<keyword evidence="7 9" id="KW-0472">Membrane</keyword>
<organism evidence="11 12">
    <name type="scientific">Hymenobacter elongatus</name>
    <dbReference type="NCBI Taxonomy" id="877208"/>
    <lineage>
        <taxon>Bacteria</taxon>
        <taxon>Pseudomonadati</taxon>
        <taxon>Bacteroidota</taxon>
        <taxon>Cytophagia</taxon>
        <taxon>Cytophagales</taxon>
        <taxon>Hymenobacteraceae</taxon>
        <taxon>Hymenobacter</taxon>
    </lineage>
</organism>
<reference evidence="11 12" key="1">
    <citation type="submission" date="2019-04" db="EMBL/GenBank/DDBJ databases">
        <authorList>
            <person name="Feng G."/>
            <person name="Zhang J."/>
            <person name="Zhu H."/>
        </authorList>
    </citation>
    <scope>NUCLEOTIDE SEQUENCE [LARGE SCALE GENOMIC DNA]</scope>
    <source>
        <strain evidence="11 12">JCM 17223</strain>
    </source>
</reference>
<evidence type="ECO:0000256" key="8">
    <source>
        <dbReference type="ARBA" id="ARBA00023315"/>
    </source>
</evidence>
<evidence type="ECO:0000313" key="12">
    <source>
        <dbReference type="Proteomes" id="UP000297739"/>
    </source>
</evidence>
<keyword evidence="12" id="KW-1185">Reference proteome</keyword>
<dbReference type="OrthoDB" id="9811121at2"/>
<feature type="transmembrane region" description="Helical" evidence="9">
    <location>
        <begin position="31"/>
        <end position="48"/>
    </location>
</feature>
<evidence type="ECO:0000256" key="4">
    <source>
        <dbReference type="ARBA" id="ARBA00022679"/>
    </source>
</evidence>
<dbReference type="InterPro" id="IPR003010">
    <property type="entry name" value="C-N_Hydrolase"/>
</dbReference>
<evidence type="ECO:0000256" key="9">
    <source>
        <dbReference type="SAM" id="Phobius"/>
    </source>
</evidence>
<keyword evidence="5 9" id="KW-0812">Transmembrane</keyword>
<feature type="transmembrane region" description="Helical" evidence="9">
    <location>
        <begin position="112"/>
        <end position="131"/>
    </location>
</feature>
<proteinExistence type="inferred from homology"/>
<dbReference type="PANTHER" id="PTHR38686">
    <property type="entry name" value="APOLIPOPROTEIN N-ACYLTRANSFERASE"/>
    <property type="match status" value="1"/>
</dbReference>
<evidence type="ECO:0000256" key="3">
    <source>
        <dbReference type="ARBA" id="ARBA00022475"/>
    </source>
</evidence>
<protein>
    <recommendedName>
        <fullName evidence="10">CN hydrolase domain-containing protein</fullName>
    </recommendedName>
</protein>
<evidence type="ECO:0000259" key="10">
    <source>
        <dbReference type="PROSITE" id="PS50263"/>
    </source>
</evidence>
<dbReference type="Gene3D" id="3.60.110.10">
    <property type="entry name" value="Carbon-nitrogen hydrolase"/>
    <property type="match status" value="1"/>
</dbReference>
<feature type="transmembrane region" description="Helical" evidence="9">
    <location>
        <begin position="55"/>
        <end position="75"/>
    </location>
</feature>
<evidence type="ECO:0000256" key="5">
    <source>
        <dbReference type="ARBA" id="ARBA00022692"/>
    </source>
</evidence>
<evidence type="ECO:0000313" key="11">
    <source>
        <dbReference type="EMBL" id="TGE18959.1"/>
    </source>
</evidence>
<dbReference type="GO" id="GO:0016410">
    <property type="term" value="F:N-acyltransferase activity"/>
    <property type="evidence" value="ECO:0007669"/>
    <property type="project" value="InterPro"/>
</dbReference>
<evidence type="ECO:0000256" key="1">
    <source>
        <dbReference type="ARBA" id="ARBA00004651"/>
    </source>
</evidence>
<comment type="subcellular location">
    <subcellularLocation>
        <location evidence="1">Cell membrane</location>
        <topology evidence="1">Multi-pass membrane protein</topology>
    </subcellularLocation>
</comment>
<dbReference type="InterPro" id="IPR004563">
    <property type="entry name" value="Apolipo_AcylTrfase"/>
</dbReference>
<keyword evidence="3" id="KW-1003">Cell membrane</keyword>
<dbReference type="AlphaFoldDB" id="A0A4Z0PP40"/>
<evidence type="ECO:0000256" key="7">
    <source>
        <dbReference type="ARBA" id="ARBA00023136"/>
    </source>
</evidence>
<feature type="transmembrane region" description="Helical" evidence="9">
    <location>
        <begin position="151"/>
        <end position="175"/>
    </location>
</feature>
<keyword evidence="6 9" id="KW-1133">Transmembrane helix</keyword>
<dbReference type="EMBL" id="SRLD01000005">
    <property type="protein sequence ID" value="TGE18959.1"/>
    <property type="molecule type" value="Genomic_DNA"/>
</dbReference>
<dbReference type="PANTHER" id="PTHR38686:SF1">
    <property type="entry name" value="APOLIPOPROTEIN N-ACYLTRANSFERASE"/>
    <property type="match status" value="1"/>
</dbReference>
<feature type="transmembrane region" description="Helical" evidence="9">
    <location>
        <begin position="187"/>
        <end position="204"/>
    </location>
</feature>
<dbReference type="PROSITE" id="PS50263">
    <property type="entry name" value="CN_HYDROLASE"/>
    <property type="match status" value="1"/>
</dbReference>
<dbReference type="GO" id="GO:0042158">
    <property type="term" value="P:lipoprotein biosynthetic process"/>
    <property type="evidence" value="ECO:0007669"/>
    <property type="project" value="InterPro"/>
</dbReference>
<sequence>MLPLRFAGGRWSAWPLVLVPLGALEYLLGEYPGWVLIAWVTPMLWLVFFQHPRPWVAYVVGVLGLTLVYSTQHIVNILTGPAFHLTNLVFAATYLLPFLLSRALASRVPPAGRWLLLPLAAVSVEYGLALGPNGTWGSVGYSQDSVYLLQLTAWTGIYGVTFLVYATAGLLFAALRQRRAGQRGVRPVGLALGLLVVCFGLGWLRVQQQVPARAGVQVLGLTFQDARSWPWFREVVWDQHLTLGRDSALLRQKAGAAHRYYLAQTQQYAQRYRPQWVIWQEAALVVYRPDYAAFAARNAHFAVANGLYLGVTYFLVDRGFPARPGTNHLTIFSPQGEVVYDYVKNKPVSGMEPAVAAQQPPTVFRVGPVAYAGAICADFDYPGLIRQVGAADIVFAPAADWPGIRDLHARMAATRAVENGFALFRITGQGKSSLTTAYGEVVRSQYHLAPDVKAFVATVPVQKVWTPYRAWGDVFAWLCLGSLLGLIVGGAGFAQTAFWRP</sequence>
<dbReference type="Proteomes" id="UP000297739">
    <property type="component" value="Unassembled WGS sequence"/>
</dbReference>
<dbReference type="InterPro" id="IPR036526">
    <property type="entry name" value="C-N_Hydrolase_sf"/>
</dbReference>
<dbReference type="GO" id="GO:0005886">
    <property type="term" value="C:plasma membrane"/>
    <property type="evidence" value="ECO:0007669"/>
    <property type="project" value="UniProtKB-SubCell"/>
</dbReference>
<feature type="transmembrane region" description="Helical" evidence="9">
    <location>
        <begin position="81"/>
        <end position="100"/>
    </location>
</feature>
<dbReference type="RefSeq" id="WP_135496471.1">
    <property type="nucleotide sequence ID" value="NZ_SRLD01000005.1"/>
</dbReference>
<gene>
    <name evidence="11" type="ORF">E5J99_04240</name>
</gene>